<dbReference type="GO" id="GO:0008982">
    <property type="term" value="F:protein-N(PI)-phosphohistidine-sugar phosphotransferase activity"/>
    <property type="evidence" value="ECO:0007669"/>
    <property type="project" value="UniProtKB-UniRule"/>
</dbReference>
<evidence type="ECO:0000256" key="6">
    <source>
        <dbReference type="ARBA" id="ARBA00022692"/>
    </source>
</evidence>
<feature type="transmembrane region" description="Helical" evidence="10">
    <location>
        <begin position="379"/>
        <end position="400"/>
    </location>
</feature>
<dbReference type="Proteomes" id="UP000051311">
    <property type="component" value="Unassembled WGS sequence"/>
</dbReference>
<evidence type="ECO:0000256" key="2">
    <source>
        <dbReference type="ARBA" id="ARBA00022448"/>
    </source>
</evidence>
<keyword evidence="4 9" id="KW-0762">Sugar transport</keyword>
<dbReference type="InterPro" id="IPR051088">
    <property type="entry name" value="PTS_Sugar-EIIC/EIIB"/>
</dbReference>
<dbReference type="NCBIfam" id="NF007157">
    <property type="entry name" value="PRK09592.1"/>
    <property type="match status" value="1"/>
</dbReference>
<sequence length="468" mass="51422">MKMFRFDECFRNIEEEKNMADSNSASFKDKIAAKAGKFASSRFVRAIMDAGYSVISFSIVGAIFLILTVLPQAFPIPGFAEFYANTLGRFTNLFQVVYNATMGILALIFAGTFAYSYTNIYRQEEKLDLVPMNGLLMFLMAFFITVPELVWKNGSIQFVTILTKAKMVAGGYEASTGGITRIASVGIFTGLVVAWLTVQIYRYTVKHNWRIKMPASVPAGVSNSFSALIPGFCIALTVAVIELILVTLGTDIFKVLYIPFSFISNIADTWWGFLIIIFLIHFLWWFGIHGATIMSAFYTPIVLANMAANVNGASHFFAGDPMNSFVIIGGSGATLGMAIWLAFGSRSVQLKEIGKVELVPAIFNINEPILFGLPIVYNINLLIPFICAPLASGIIGYVAVTTHLVPKIIVQQPWPTPVGLSGFIATASWQGAVLSVVCAIVAFLIWFPFIKHYDNVLLKQEQADTAKN</sequence>
<feature type="transmembrane region" description="Helical" evidence="10">
    <location>
        <begin position="129"/>
        <end position="146"/>
    </location>
</feature>
<dbReference type="NCBIfam" id="TIGR00410">
    <property type="entry name" value="lacE"/>
    <property type="match status" value="1"/>
</dbReference>
<evidence type="ECO:0000259" key="11">
    <source>
        <dbReference type="PROSITE" id="PS51105"/>
    </source>
</evidence>
<evidence type="ECO:0000256" key="4">
    <source>
        <dbReference type="ARBA" id="ARBA00022597"/>
    </source>
</evidence>
<dbReference type="PATRIC" id="fig|1423748.3.peg.669"/>
<dbReference type="PANTHER" id="PTHR33989:SF8">
    <property type="entry name" value="PERMEASE IIC COMPONENT"/>
    <property type="match status" value="1"/>
</dbReference>
<name>A0A0R1NFZ8_9LACO</name>
<protein>
    <recommendedName>
        <fullName evidence="9">Permease IIC component</fullName>
    </recommendedName>
</protein>
<organism evidence="12 13">
    <name type="scientific">Lactobacillus gallinarum DSM 10532 = JCM 2011</name>
    <dbReference type="NCBI Taxonomy" id="1423748"/>
    <lineage>
        <taxon>Bacteria</taxon>
        <taxon>Bacillati</taxon>
        <taxon>Bacillota</taxon>
        <taxon>Bacilli</taxon>
        <taxon>Lactobacillales</taxon>
        <taxon>Lactobacillaceae</taxon>
        <taxon>Lactobacillus</taxon>
    </lineage>
</organism>
<keyword evidence="8 9" id="KW-0472">Membrane</keyword>
<gene>
    <name evidence="12" type="ORF">FC37_GL000637</name>
</gene>
<evidence type="ECO:0000256" key="10">
    <source>
        <dbReference type="SAM" id="Phobius"/>
    </source>
</evidence>
<dbReference type="AlphaFoldDB" id="A0A0R1NFZ8"/>
<feature type="transmembrane region" description="Helical" evidence="10">
    <location>
        <begin position="182"/>
        <end position="204"/>
    </location>
</feature>
<dbReference type="GO" id="GO:0009401">
    <property type="term" value="P:phosphoenolpyruvate-dependent sugar phosphotransferase system"/>
    <property type="evidence" value="ECO:0007669"/>
    <property type="project" value="UniProtKB-KW"/>
</dbReference>
<evidence type="ECO:0000313" key="13">
    <source>
        <dbReference type="Proteomes" id="UP000051311"/>
    </source>
</evidence>
<feature type="domain" description="PTS EIIC type-3" evidence="11">
    <location>
        <begin position="27"/>
        <end position="449"/>
    </location>
</feature>
<feature type="transmembrane region" description="Helical" evidence="10">
    <location>
        <begin position="225"/>
        <end position="249"/>
    </location>
</feature>
<keyword evidence="7 10" id="KW-1133">Transmembrane helix</keyword>
<dbReference type="GO" id="GO:1901264">
    <property type="term" value="P:carbohydrate derivative transport"/>
    <property type="evidence" value="ECO:0007669"/>
    <property type="project" value="TreeGrafter"/>
</dbReference>
<keyword evidence="3 9" id="KW-1003">Cell membrane</keyword>
<evidence type="ECO:0000313" key="12">
    <source>
        <dbReference type="EMBL" id="KRL19264.1"/>
    </source>
</evidence>
<dbReference type="STRING" id="1423748.FC37_GL000637"/>
<dbReference type="InterPro" id="IPR004501">
    <property type="entry name" value="PTS_EIIC_3"/>
</dbReference>
<evidence type="ECO:0000256" key="1">
    <source>
        <dbReference type="ARBA" id="ARBA00004651"/>
    </source>
</evidence>
<feature type="transmembrane region" description="Helical" evidence="10">
    <location>
        <begin position="295"/>
        <end position="318"/>
    </location>
</feature>
<evidence type="ECO:0000256" key="8">
    <source>
        <dbReference type="ARBA" id="ARBA00023136"/>
    </source>
</evidence>
<accession>A0A0R1NFZ8</accession>
<dbReference type="eggNOG" id="COG1455">
    <property type="taxonomic scope" value="Bacteria"/>
</dbReference>
<comment type="caution">
    <text evidence="12">The sequence shown here is derived from an EMBL/GenBank/DDBJ whole genome shotgun (WGS) entry which is preliminary data.</text>
</comment>
<feature type="transmembrane region" description="Helical" evidence="10">
    <location>
        <begin position="324"/>
        <end position="343"/>
    </location>
</feature>
<feature type="transmembrane region" description="Helical" evidence="10">
    <location>
        <begin position="96"/>
        <end position="117"/>
    </location>
</feature>
<evidence type="ECO:0000256" key="7">
    <source>
        <dbReference type="ARBA" id="ARBA00022989"/>
    </source>
</evidence>
<dbReference type="PROSITE" id="PS51105">
    <property type="entry name" value="PTS_EIIC_TYPE_3"/>
    <property type="match status" value="1"/>
</dbReference>
<feature type="transmembrane region" description="Helical" evidence="10">
    <location>
        <begin position="420"/>
        <end position="449"/>
    </location>
</feature>
<dbReference type="Pfam" id="PF02378">
    <property type="entry name" value="PTS_EIIC"/>
    <property type="match status" value="1"/>
</dbReference>
<evidence type="ECO:0000256" key="5">
    <source>
        <dbReference type="ARBA" id="ARBA00022683"/>
    </source>
</evidence>
<dbReference type="InterPro" id="IPR004796">
    <property type="entry name" value="PTS_IIC_cello"/>
</dbReference>
<keyword evidence="12" id="KW-0808">Transferase</keyword>
<dbReference type="GO" id="GO:0005886">
    <property type="term" value="C:plasma membrane"/>
    <property type="evidence" value="ECO:0007669"/>
    <property type="project" value="UniProtKB-SubCell"/>
</dbReference>
<proteinExistence type="predicted"/>
<dbReference type="PANTHER" id="PTHR33989">
    <property type="match status" value="1"/>
</dbReference>
<dbReference type="InterPro" id="IPR003352">
    <property type="entry name" value="PTS_EIIC"/>
</dbReference>
<evidence type="ECO:0000256" key="9">
    <source>
        <dbReference type="PIRNR" id="PIRNR006351"/>
    </source>
</evidence>
<feature type="transmembrane region" description="Helical" evidence="10">
    <location>
        <begin position="50"/>
        <end position="76"/>
    </location>
</feature>
<evidence type="ECO:0000256" key="3">
    <source>
        <dbReference type="ARBA" id="ARBA00022475"/>
    </source>
</evidence>
<keyword evidence="5" id="KW-0598">Phosphotransferase system</keyword>
<dbReference type="PIRSF" id="PIRSF006351">
    <property type="entry name" value="PTS_EIIC-Cellobiose"/>
    <property type="match status" value="1"/>
</dbReference>
<keyword evidence="2 9" id="KW-0813">Transport</keyword>
<reference evidence="12 13" key="1">
    <citation type="journal article" date="2015" name="Genome Announc.">
        <title>Expanding the biotechnology potential of lactobacilli through comparative genomics of 213 strains and associated genera.</title>
        <authorList>
            <person name="Sun Z."/>
            <person name="Harris H.M."/>
            <person name="McCann A."/>
            <person name="Guo C."/>
            <person name="Argimon S."/>
            <person name="Zhang W."/>
            <person name="Yang X."/>
            <person name="Jeffery I.B."/>
            <person name="Cooney J.C."/>
            <person name="Kagawa T.F."/>
            <person name="Liu W."/>
            <person name="Song Y."/>
            <person name="Salvetti E."/>
            <person name="Wrobel A."/>
            <person name="Rasinkangas P."/>
            <person name="Parkhill J."/>
            <person name="Rea M.C."/>
            <person name="O'Sullivan O."/>
            <person name="Ritari J."/>
            <person name="Douillard F.P."/>
            <person name="Paul Ross R."/>
            <person name="Yang R."/>
            <person name="Briner A.E."/>
            <person name="Felis G.E."/>
            <person name="de Vos W.M."/>
            <person name="Barrangou R."/>
            <person name="Klaenhammer T.R."/>
            <person name="Caufield P.W."/>
            <person name="Cui Y."/>
            <person name="Zhang H."/>
            <person name="O'Toole P.W."/>
        </authorList>
    </citation>
    <scope>NUCLEOTIDE SEQUENCE [LARGE SCALE GENOMIC DNA]</scope>
    <source>
        <strain evidence="12 13">DSM 10532</strain>
    </source>
</reference>
<comment type="function">
    <text evidence="9">The phosphoenolpyruvate-dependent sugar phosphotransferase system (PTS), a major carbohydrate active -transport system, catalyzes the phosphorylation of incoming sugar substrates concomitant with their translocation across the cell membrane.</text>
</comment>
<dbReference type="EMBL" id="AZEL01000083">
    <property type="protein sequence ID" value="KRL19264.1"/>
    <property type="molecule type" value="Genomic_DNA"/>
</dbReference>
<keyword evidence="6 10" id="KW-0812">Transmembrane</keyword>
<comment type="subcellular location">
    <subcellularLocation>
        <location evidence="1">Cell membrane</location>
        <topology evidence="1">Multi-pass membrane protein</topology>
    </subcellularLocation>
</comment>